<accession>A0A1D1VAX9</accession>
<dbReference type="FunFam" id="3.30.160.20:FF:000022">
    <property type="entry name" value="28S ribosomal protein S5, mitochondrial"/>
    <property type="match status" value="1"/>
</dbReference>
<evidence type="ECO:0000313" key="14">
    <source>
        <dbReference type="Proteomes" id="UP000186922"/>
    </source>
</evidence>
<evidence type="ECO:0000256" key="9">
    <source>
        <dbReference type="PROSITE-ProRule" id="PRU00268"/>
    </source>
</evidence>
<evidence type="ECO:0000256" key="4">
    <source>
        <dbReference type="ARBA" id="ARBA00023128"/>
    </source>
</evidence>
<dbReference type="InterPro" id="IPR000851">
    <property type="entry name" value="Ribosomal_uS5"/>
</dbReference>
<sequence length="463" mass="52532">MLALRLAVSVLGRIPQSLPASSVLRSALPSASSLLCAQGRHIEQPGIRHGSTSFFGHLTQEALWKSATSVSNAGRKRGRARGRKQIKNLNRGQQLGVGDVNMVWPGLNAPVLRGRDVVRQQELPPDPGRKEKLYKIRDNIEKFRMLRLNPLERGWTGTKMPGRSIGPPDRMGDETFEEFDCKVLEMKQVANMTGTIGRRRRFSVLAVTGNRNGLMGLSLSKAIDSKVAMRRAKDRSIKKLRYIERFENRTVYHDFQHRVNETMVFVERRPAGHGLQAHRAIRTICEVIGIKDIYCKVEGSTKAVQKIVKAFIEGLEKQEVHHDLAERKRLHVVEMGPETAFFPKVLASPKTAPVRTAAEVDPTEVTNFNDMYTSGSTRLVAPKKPPFYHKLPSWQRKLKELERERGWHSQRLYHWMLQDLKRTAPNTPEGFYHRVMAPDIGHLPHSYVKPNPPSPWGRGPKAK</sequence>
<dbReference type="PANTHER" id="PTHR48277:SF1">
    <property type="entry name" value="MITOCHONDRIAL RIBOSOMAL PROTEIN S5"/>
    <property type="match status" value="1"/>
</dbReference>
<dbReference type="GO" id="GO:0003735">
    <property type="term" value="F:structural constituent of ribosome"/>
    <property type="evidence" value="ECO:0007669"/>
    <property type="project" value="UniProtKB-UniRule"/>
</dbReference>
<feature type="region of interest" description="Disordered" evidence="11">
    <location>
        <begin position="442"/>
        <end position="463"/>
    </location>
</feature>
<dbReference type="FunFam" id="3.30.230.10:FF:000002">
    <property type="entry name" value="30S ribosomal protein S5"/>
    <property type="match status" value="1"/>
</dbReference>
<dbReference type="OrthoDB" id="309483at2759"/>
<comment type="subunit">
    <text evidence="8">Component of the mitochondrial ribosome small subunit (28S) which comprises a 12S rRNA and about 30 distinct proteins.</text>
</comment>
<dbReference type="InterPro" id="IPR020568">
    <property type="entry name" value="Ribosomal_Su5_D2-typ_SF"/>
</dbReference>
<dbReference type="InterPro" id="IPR048584">
    <property type="entry name" value="Ribosomal_uS5m_N"/>
</dbReference>
<dbReference type="STRING" id="947166.A0A1D1VAX9"/>
<comment type="caution">
    <text evidence="13">The sequence shown here is derived from an EMBL/GenBank/DDBJ whole genome shotgun (WGS) entry which is preliminary data.</text>
</comment>
<dbReference type="InterPro" id="IPR005324">
    <property type="entry name" value="Ribosomal_uS5_C"/>
</dbReference>
<keyword evidence="3 9" id="KW-0689">Ribosomal protein</keyword>
<protein>
    <recommendedName>
        <fullName evidence="6">Small ribosomal subunit protein uS5m</fullName>
    </recommendedName>
    <alternativeName>
        <fullName evidence="7">28S ribosomal protein S5, mitochondrial</fullName>
    </alternativeName>
</protein>
<proteinExistence type="inferred from homology"/>
<evidence type="ECO:0000256" key="8">
    <source>
        <dbReference type="ARBA" id="ARBA00062683"/>
    </source>
</evidence>
<dbReference type="GO" id="GO:0005743">
    <property type="term" value="C:mitochondrial inner membrane"/>
    <property type="evidence" value="ECO:0007669"/>
    <property type="project" value="UniProtKB-ARBA"/>
</dbReference>
<evidence type="ECO:0000256" key="6">
    <source>
        <dbReference type="ARBA" id="ARBA00039335"/>
    </source>
</evidence>
<keyword evidence="14" id="KW-1185">Reference proteome</keyword>
<dbReference type="InterPro" id="IPR013810">
    <property type="entry name" value="Ribosomal_uS5_N"/>
</dbReference>
<evidence type="ECO:0000256" key="7">
    <source>
        <dbReference type="ARBA" id="ARBA00041606"/>
    </source>
</evidence>
<dbReference type="PANTHER" id="PTHR48277">
    <property type="entry name" value="MITOCHONDRIAL RIBOSOMAL PROTEIN S5"/>
    <property type="match status" value="1"/>
</dbReference>
<gene>
    <name evidence="13" type="primary">RvY_09896-1</name>
    <name evidence="13" type="synonym">RvY_09896.1</name>
    <name evidence="13" type="ORF">RvY_09896</name>
</gene>
<name>A0A1D1VAX9_RAMVA</name>
<dbReference type="Pfam" id="PF00333">
    <property type="entry name" value="Ribosomal_S5"/>
    <property type="match status" value="1"/>
</dbReference>
<evidence type="ECO:0000256" key="10">
    <source>
        <dbReference type="RuleBase" id="RU003823"/>
    </source>
</evidence>
<organism evidence="13 14">
    <name type="scientific">Ramazzottius varieornatus</name>
    <name type="common">Water bear</name>
    <name type="synonym">Tardigrade</name>
    <dbReference type="NCBI Taxonomy" id="947166"/>
    <lineage>
        <taxon>Eukaryota</taxon>
        <taxon>Metazoa</taxon>
        <taxon>Ecdysozoa</taxon>
        <taxon>Tardigrada</taxon>
        <taxon>Eutardigrada</taxon>
        <taxon>Parachela</taxon>
        <taxon>Hypsibioidea</taxon>
        <taxon>Ramazzottiidae</taxon>
        <taxon>Ramazzottius</taxon>
    </lineage>
</organism>
<dbReference type="PROSITE" id="PS50881">
    <property type="entry name" value="S5_DSRBD"/>
    <property type="match status" value="1"/>
</dbReference>
<dbReference type="Pfam" id="PF03719">
    <property type="entry name" value="Ribosomal_S5_C"/>
    <property type="match status" value="1"/>
</dbReference>
<evidence type="ECO:0000256" key="5">
    <source>
        <dbReference type="ARBA" id="ARBA00023274"/>
    </source>
</evidence>
<evidence type="ECO:0000259" key="12">
    <source>
        <dbReference type="PROSITE" id="PS50881"/>
    </source>
</evidence>
<evidence type="ECO:0000256" key="3">
    <source>
        <dbReference type="ARBA" id="ARBA00022980"/>
    </source>
</evidence>
<dbReference type="EMBL" id="BDGG01000005">
    <property type="protein sequence ID" value="GAU98801.1"/>
    <property type="molecule type" value="Genomic_DNA"/>
</dbReference>
<reference evidence="13 14" key="1">
    <citation type="journal article" date="2016" name="Nat. Commun.">
        <title>Extremotolerant tardigrade genome and improved radiotolerance of human cultured cells by tardigrade-unique protein.</title>
        <authorList>
            <person name="Hashimoto T."/>
            <person name="Horikawa D.D."/>
            <person name="Saito Y."/>
            <person name="Kuwahara H."/>
            <person name="Kozuka-Hata H."/>
            <person name="Shin-I T."/>
            <person name="Minakuchi Y."/>
            <person name="Ohishi K."/>
            <person name="Motoyama A."/>
            <person name="Aizu T."/>
            <person name="Enomoto A."/>
            <person name="Kondo K."/>
            <person name="Tanaka S."/>
            <person name="Hara Y."/>
            <person name="Koshikawa S."/>
            <person name="Sagara H."/>
            <person name="Miura T."/>
            <person name="Yokobori S."/>
            <person name="Miyagawa K."/>
            <person name="Suzuki Y."/>
            <person name="Kubo T."/>
            <person name="Oyama M."/>
            <person name="Kohara Y."/>
            <person name="Fujiyama A."/>
            <person name="Arakawa K."/>
            <person name="Katayama T."/>
            <person name="Toyoda A."/>
            <person name="Kunieda T."/>
        </authorList>
    </citation>
    <scope>NUCLEOTIDE SEQUENCE [LARGE SCALE GENOMIC DNA]</scope>
    <source>
        <strain evidence="13 14">YOKOZUNA-1</strain>
    </source>
</reference>
<dbReference type="AlphaFoldDB" id="A0A1D1VAX9"/>
<feature type="domain" description="S5 DRBM" evidence="12">
    <location>
        <begin position="179"/>
        <end position="243"/>
    </location>
</feature>
<evidence type="ECO:0000256" key="11">
    <source>
        <dbReference type="SAM" id="MobiDB-lite"/>
    </source>
</evidence>
<comment type="similarity">
    <text evidence="2 10">Belongs to the universal ribosomal protein uS5 family.</text>
</comment>
<dbReference type="InterPro" id="IPR014721">
    <property type="entry name" value="Ribsml_uS5_D2-typ_fold_subgr"/>
</dbReference>
<keyword evidence="4" id="KW-0496">Mitochondrion</keyword>
<evidence type="ECO:0000256" key="2">
    <source>
        <dbReference type="ARBA" id="ARBA00008945"/>
    </source>
</evidence>
<evidence type="ECO:0000256" key="1">
    <source>
        <dbReference type="ARBA" id="ARBA00004173"/>
    </source>
</evidence>
<dbReference type="SUPFAM" id="SSF54768">
    <property type="entry name" value="dsRNA-binding domain-like"/>
    <property type="match status" value="1"/>
</dbReference>
<dbReference type="GO" id="GO:0005763">
    <property type="term" value="C:mitochondrial small ribosomal subunit"/>
    <property type="evidence" value="ECO:0007669"/>
    <property type="project" value="UniProtKB-ARBA"/>
</dbReference>
<dbReference type="GO" id="GO:0003723">
    <property type="term" value="F:RNA binding"/>
    <property type="evidence" value="ECO:0007669"/>
    <property type="project" value="InterPro"/>
</dbReference>
<dbReference type="Pfam" id="PF21251">
    <property type="entry name" value="Ribosomal_uS5m_N"/>
    <property type="match status" value="1"/>
</dbReference>
<dbReference type="Gene3D" id="3.30.160.20">
    <property type="match status" value="1"/>
</dbReference>
<dbReference type="Gene3D" id="3.30.230.10">
    <property type="match status" value="1"/>
</dbReference>
<evidence type="ECO:0000313" key="13">
    <source>
        <dbReference type="EMBL" id="GAU98801.1"/>
    </source>
</evidence>
<dbReference type="GO" id="GO:0006412">
    <property type="term" value="P:translation"/>
    <property type="evidence" value="ECO:0007669"/>
    <property type="project" value="InterPro"/>
</dbReference>
<dbReference type="SUPFAM" id="SSF54211">
    <property type="entry name" value="Ribosomal protein S5 domain 2-like"/>
    <property type="match status" value="1"/>
</dbReference>
<keyword evidence="5 9" id="KW-0687">Ribonucleoprotein</keyword>
<comment type="subcellular location">
    <subcellularLocation>
        <location evidence="1">Mitochondrion</location>
    </subcellularLocation>
</comment>
<dbReference type="Proteomes" id="UP000186922">
    <property type="component" value="Unassembled WGS sequence"/>
</dbReference>